<sequence length="108" mass="12102">APPNLVEIINQAPNSKLELKEGEDVTLECQARNAKPAARIVWYRGNVEIRGERVSGEEVKEVESPNGNPKLTRFTTISRQGLEGEVDLAEEGTHRKEKYPPSVRPLLR</sequence>
<feature type="non-terminal residue" evidence="3">
    <location>
        <position position="1"/>
    </location>
</feature>
<name>A0A0N0PCS6_PAPMA</name>
<evidence type="ECO:0000259" key="2">
    <source>
        <dbReference type="PROSITE" id="PS50835"/>
    </source>
</evidence>
<dbReference type="SUPFAM" id="SSF48726">
    <property type="entry name" value="Immunoglobulin"/>
    <property type="match status" value="1"/>
</dbReference>
<dbReference type="EMBL" id="KQ460476">
    <property type="protein sequence ID" value="KPJ14369.1"/>
    <property type="molecule type" value="Genomic_DNA"/>
</dbReference>
<reference evidence="3 4" key="1">
    <citation type="journal article" date="2015" name="Nat. Commun.">
        <title>Outbred genome sequencing and CRISPR/Cas9 gene editing in butterflies.</title>
        <authorList>
            <person name="Li X."/>
            <person name="Fan D."/>
            <person name="Zhang W."/>
            <person name="Liu G."/>
            <person name="Zhang L."/>
            <person name="Zhao L."/>
            <person name="Fang X."/>
            <person name="Chen L."/>
            <person name="Dong Y."/>
            <person name="Chen Y."/>
            <person name="Ding Y."/>
            <person name="Zhao R."/>
            <person name="Feng M."/>
            <person name="Zhu Y."/>
            <person name="Feng Y."/>
            <person name="Jiang X."/>
            <person name="Zhu D."/>
            <person name="Xiang H."/>
            <person name="Feng X."/>
            <person name="Li S."/>
            <person name="Wang J."/>
            <person name="Zhang G."/>
            <person name="Kronforst M.R."/>
            <person name="Wang W."/>
        </authorList>
    </citation>
    <scope>NUCLEOTIDE SEQUENCE [LARGE SCALE GENOMIC DNA]</scope>
    <source>
        <strain evidence="3">Ya'a_city_454_Pm</strain>
        <tissue evidence="3">Whole body</tissue>
    </source>
</reference>
<keyword evidence="4" id="KW-1185">Reference proteome</keyword>
<evidence type="ECO:0000256" key="1">
    <source>
        <dbReference type="SAM" id="MobiDB-lite"/>
    </source>
</evidence>
<dbReference type="InterPro" id="IPR036179">
    <property type="entry name" value="Ig-like_dom_sf"/>
</dbReference>
<dbReference type="InterPro" id="IPR007110">
    <property type="entry name" value="Ig-like_dom"/>
</dbReference>
<dbReference type="InterPro" id="IPR013783">
    <property type="entry name" value="Ig-like_fold"/>
</dbReference>
<dbReference type="InParanoid" id="A0A0N0PCS6"/>
<proteinExistence type="predicted"/>
<evidence type="ECO:0000313" key="3">
    <source>
        <dbReference type="EMBL" id="KPJ14369.1"/>
    </source>
</evidence>
<evidence type="ECO:0000313" key="4">
    <source>
        <dbReference type="Proteomes" id="UP000053240"/>
    </source>
</evidence>
<dbReference type="Proteomes" id="UP000053240">
    <property type="component" value="Unassembled WGS sequence"/>
</dbReference>
<protein>
    <recommendedName>
        <fullName evidence="2">Ig-like domain-containing protein</fullName>
    </recommendedName>
</protein>
<accession>A0A0N0PCS6</accession>
<dbReference type="Gene3D" id="2.60.40.10">
    <property type="entry name" value="Immunoglobulins"/>
    <property type="match status" value="1"/>
</dbReference>
<feature type="region of interest" description="Disordered" evidence="1">
    <location>
        <begin position="87"/>
        <end position="108"/>
    </location>
</feature>
<dbReference type="Pfam" id="PF13927">
    <property type="entry name" value="Ig_3"/>
    <property type="match status" value="1"/>
</dbReference>
<dbReference type="STRING" id="76193.A0A0N0PCS6"/>
<feature type="domain" description="Ig-like" evidence="2">
    <location>
        <begin position="3"/>
        <end position="44"/>
    </location>
</feature>
<dbReference type="PROSITE" id="PS50835">
    <property type="entry name" value="IG_LIKE"/>
    <property type="match status" value="1"/>
</dbReference>
<dbReference type="AlphaFoldDB" id="A0A0N0PCS6"/>
<gene>
    <name evidence="3" type="ORF">RR48_02474</name>
</gene>
<organism evidence="3 4">
    <name type="scientific">Papilio machaon</name>
    <name type="common">Old World swallowtail butterfly</name>
    <dbReference type="NCBI Taxonomy" id="76193"/>
    <lineage>
        <taxon>Eukaryota</taxon>
        <taxon>Metazoa</taxon>
        <taxon>Ecdysozoa</taxon>
        <taxon>Arthropoda</taxon>
        <taxon>Hexapoda</taxon>
        <taxon>Insecta</taxon>
        <taxon>Pterygota</taxon>
        <taxon>Neoptera</taxon>
        <taxon>Endopterygota</taxon>
        <taxon>Lepidoptera</taxon>
        <taxon>Glossata</taxon>
        <taxon>Ditrysia</taxon>
        <taxon>Papilionoidea</taxon>
        <taxon>Papilionidae</taxon>
        <taxon>Papilioninae</taxon>
        <taxon>Papilio</taxon>
    </lineage>
</organism>